<dbReference type="Proteomes" id="UP000245647">
    <property type="component" value="Unassembled WGS sequence"/>
</dbReference>
<reference evidence="1 2" key="1">
    <citation type="submission" date="2018-04" db="EMBL/GenBank/DDBJ databases">
        <title>Pedobacter chongqingensis sp. nov., isolated from a rottenly hemp rope.</title>
        <authorList>
            <person name="Cai Y."/>
        </authorList>
    </citation>
    <scope>NUCLEOTIDE SEQUENCE [LARGE SCALE GENOMIC DNA]</scope>
    <source>
        <strain evidence="1 2">FJ4-8</strain>
    </source>
</reference>
<gene>
    <name evidence="1" type="ORF">DDR33_03505</name>
</gene>
<dbReference type="InterPro" id="IPR050563">
    <property type="entry name" value="4-hydroxybenzoyl-CoA_TE"/>
</dbReference>
<proteinExistence type="predicted"/>
<name>A0A2U2PLD3_9SPHI</name>
<dbReference type="Gene3D" id="3.10.129.10">
    <property type="entry name" value="Hotdog Thioesterase"/>
    <property type="match status" value="1"/>
</dbReference>
<dbReference type="OrthoDB" id="9791529at2"/>
<organism evidence="1 2">
    <name type="scientific">Pararcticibacter amylolyticus</name>
    <dbReference type="NCBI Taxonomy" id="2173175"/>
    <lineage>
        <taxon>Bacteria</taxon>
        <taxon>Pseudomonadati</taxon>
        <taxon>Bacteroidota</taxon>
        <taxon>Sphingobacteriia</taxon>
        <taxon>Sphingobacteriales</taxon>
        <taxon>Sphingobacteriaceae</taxon>
        <taxon>Pararcticibacter</taxon>
    </lineage>
</organism>
<dbReference type="RefSeq" id="WP_109414371.1">
    <property type="nucleotide sequence ID" value="NZ_QEAS01000002.1"/>
</dbReference>
<accession>A0A2U2PLD3</accession>
<evidence type="ECO:0000313" key="2">
    <source>
        <dbReference type="Proteomes" id="UP000245647"/>
    </source>
</evidence>
<dbReference type="PANTHER" id="PTHR31793:SF24">
    <property type="entry name" value="LONG-CHAIN ACYL-COA THIOESTERASE FADM"/>
    <property type="match status" value="1"/>
</dbReference>
<evidence type="ECO:0000313" key="1">
    <source>
        <dbReference type="EMBL" id="PWG82094.1"/>
    </source>
</evidence>
<dbReference type="Pfam" id="PF13279">
    <property type="entry name" value="4HBT_2"/>
    <property type="match status" value="1"/>
</dbReference>
<dbReference type="PANTHER" id="PTHR31793">
    <property type="entry name" value="4-HYDROXYBENZOYL-COA THIOESTERASE FAMILY MEMBER"/>
    <property type="match status" value="1"/>
</dbReference>
<comment type="caution">
    <text evidence="1">The sequence shown here is derived from an EMBL/GenBank/DDBJ whole genome shotgun (WGS) entry which is preliminary data.</text>
</comment>
<keyword evidence="2" id="KW-1185">Reference proteome</keyword>
<dbReference type="SUPFAM" id="SSF54637">
    <property type="entry name" value="Thioesterase/thiol ester dehydrase-isomerase"/>
    <property type="match status" value="1"/>
</dbReference>
<sequence length="141" mass="16251">MNLSSFNYKTYIPVRFGDLNAFGVVNNDVFLSYFEIAHSGYWKHITKWQSKSKGVIIGRAELNYRKPVRFNDELYAYVKTSKVGNCSFEVEYVLTVKKNADEEICTTGSTTCIFYDFEKDKPIPLPAIQREKMMAFEALAV</sequence>
<dbReference type="CDD" id="cd00586">
    <property type="entry name" value="4HBT"/>
    <property type="match status" value="1"/>
</dbReference>
<protein>
    <submittedName>
        <fullName evidence="1">Acyl-CoA thioesterase</fullName>
    </submittedName>
</protein>
<dbReference type="AlphaFoldDB" id="A0A2U2PLD3"/>
<dbReference type="EMBL" id="QEAS01000002">
    <property type="protein sequence ID" value="PWG82094.1"/>
    <property type="molecule type" value="Genomic_DNA"/>
</dbReference>
<dbReference type="GO" id="GO:0047617">
    <property type="term" value="F:fatty acyl-CoA hydrolase activity"/>
    <property type="evidence" value="ECO:0007669"/>
    <property type="project" value="TreeGrafter"/>
</dbReference>
<dbReference type="InterPro" id="IPR029069">
    <property type="entry name" value="HotDog_dom_sf"/>
</dbReference>